<dbReference type="PANTHER" id="PTHR10423:SF3">
    <property type="entry name" value="INSULIN-LIKE 3"/>
    <property type="match status" value="1"/>
</dbReference>
<reference evidence="8" key="3">
    <citation type="submission" date="2025-09" db="UniProtKB">
        <authorList>
            <consortium name="Ensembl"/>
        </authorList>
    </citation>
    <scope>IDENTIFICATION</scope>
</reference>
<dbReference type="EMBL" id="AAQR03128758">
    <property type="status" value="NOT_ANNOTATED_CDS"/>
    <property type="molecule type" value="Genomic_DNA"/>
</dbReference>
<evidence type="ECO:0000256" key="1">
    <source>
        <dbReference type="ARBA" id="ARBA00004613"/>
    </source>
</evidence>
<evidence type="ECO:0000313" key="9">
    <source>
        <dbReference type="Proteomes" id="UP000005225"/>
    </source>
</evidence>
<keyword evidence="3" id="KW-0964">Secreted</keyword>
<dbReference type="InParanoid" id="H0XJR6"/>
<dbReference type="GO" id="GO:0001664">
    <property type="term" value="F:G protein-coupled receptor binding"/>
    <property type="evidence" value="ECO:0007669"/>
    <property type="project" value="TreeGrafter"/>
</dbReference>
<dbReference type="Proteomes" id="UP000005225">
    <property type="component" value="Unassembled WGS sequence"/>
</dbReference>
<feature type="chain" id="PRO_5003545082" evidence="7">
    <location>
        <begin position="21"/>
        <end position="154"/>
    </location>
</feature>
<keyword evidence="5 7" id="KW-0732">Signal</keyword>
<reference evidence="8" key="2">
    <citation type="submission" date="2025-08" db="UniProtKB">
        <authorList>
            <consortium name="Ensembl"/>
        </authorList>
    </citation>
    <scope>IDENTIFICATION</scope>
</reference>
<comment type="subunit">
    <text evidence="2">Heterodimer of a B chain and an A chain linked by two disulfide bonds.</text>
</comment>
<evidence type="ECO:0000256" key="4">
    <source>
        <dbReference type="ARBA" id="ARBA00022685"/>
    </source>
</evidence>
<reference evidence="9" key="1">
    <citation type="submission" date="2011-03" db="EMBL/GenBank/DDBJ databases">
        <title>Version 3 of the genome sequence of Otolemur garnettii (Bushbaby).</title>
        <authorList>
            <consortium name="The Broad Institute Genome Sequencing Platform"/>
            <person name="Di Palma F."/>
            <person name="Johnson J."/>
            <person name="Lander E.S."/>
            <person name="Lindblad-Toh K."/>
            <person name="Jaffe D.B."/>
            <person name="Gnerre S."/>
            <person name="MacCallum I."/>
            <person name="Przybylski D."/>
            <person name="Ribeiro F.J."/>
            <person name="Burton J.N."/>
            <person name="Walker B.J."/>
            <person name="Sharpe T."/>
            <person name="Hall G."/>
        </authorList>
    </citation>
    <scope>NUCLEOTIDE SEQUENCE [LARGE SCALE GENOMIC DNA]</scope>
</reference>
<evidence type="ECO:0000313" key="8">
    <source>
        <dbReference type="Ensembl" id="ENSOGAP00000016356.1"/>
    </source>
</evidence>
<evidence type="ECO:0000256" key="3">
    <source>
        <dbReference type="ARBA" id="ARBA00022525"/>
    </source>
</evidence>
<name>H0XJR6_OTOGA</name>
<dbReference type="OMA" id="SHWELAC"/>
<evidence type="ECO:0000256" key="2">
    <source>
        <dbReference type="ARBA" id="ARBA00011207"/>
    </source>
</evidence>
<dbReference type="eggNOG" id="ENOG502TFQI">
    <property type="taxonomic scope" value="Eukaryota"/>
</dbReference>
<dbReference type="STRING" id="30611.ENSOGAP00000016356"/>
<dbReference type="AlphaFoldDB" id="H0XJR6"/>
<dbReference type="SUPFAM" id="SSF56994">
    <property type="entry name" value="Insulin-like"/>
    <property type="match status" value="1"/>
</dbReference>
<evidence type="ECO:0000256" key="5">
    <source>
        <dbReference type="ARBA" id="ARBA00022729"/>
    </source>
</evidence>
<accession>H0XJR6</accession>
<dbReference type="Ensembl" id="ENSOGAT00000029005.1">
    <property type="protein sequence ID" value="ENSOGAP00000016356.1"/>
    <property type="gene ID" value="ENSOGAG00000029158.1"/>
</dbReference>
<dbReference type="InterPro" id="IPR036438">
    <property type="entry name" value="Insulin-like_sf"/>
</dbReference>
<protein>
    <submittedName>
        <fullName evidence="8">Insulin like 3</fullName>
    </submittedName>
</protein>
<proteinExistence type="predicted"/>
<dbReference type="GO" id="GO:0007193">
    <property type="term" value="P:adenylate cyclase-inhibiting G protein-coupled receptor signaling pathway"/>
    <property type="evidence" value="ECO:0007669"/>
    <property type="project" value="TreeGrafter"/>
</dbReference>
<gene>
    <name evidence="8" type="primary">INSL3</name>
</gene>
<comment type="subcellular location">
    <subcellularLocation>
        <location evidence="1">Secreted</location>
    </subcellularLocation>
</comment>
<dbReference type="InterPro" id="IPR043387">
    <property type="entry name" value="INSL3/INSL4"/>
</dbReference>
<dbReference type="GO" id="GO:0005615">
    <property type="term" value="C:extracellular space"/>
    <property type="evidence" value="ECO:0007669"/>
    <property type="project" value="TreeGrafter"/>
</dbReference>
<evidence type="ECO:0000256" key="6">
    <source>
        <dbReference type="ARBA" id="ARBA00023157"/>
    </source>
</evidence>
<sequence>MDPRLSVWALVLLGPALVFALHPSLSLETREKLCGHHFVRALVRLCGGPRWSPEAGKSSAGGDQAPHPAQGMSGFLKLLTGSLSLVDLKASEVNCYSGWRDHICSMGWWLSMTLHWYLACNSSPRPLTIIAITGQLPPTLHTAAVSVAAPDKTC</sequence>
<feature type="signal peptide" evidence="7">
    <location>
        <begin position="1"/>
        <end position="20"/>
    </location>
</feature>
<organism evidence="8 9">
    <name type="scientific">Otolemur garnettii</name>
    <name type="common">Small-eared galago</name>
    <name type="synonym">Garnett's greater bushbaby</name>
    <dbReference type="NCBI Taxonomy" id="30611"/>
    <lineage>
        <taxon>Eukaryota</taxon>
        <taxon>Metazoa</taxon>
        <taxon>Chordata</taxon>
        <taxon>Craniata</taxon>
        <taxon>Vertebrata</taxon>
        <taxon>Euteleostomi</taxon>
        <taxon>Mammalia</taxon>
        <taxon>Eutheria</taxon>
        <taxon>Euarchontoglires</taxon>
        <taxon>Primates</taxon>
        <taxon>Strepsirrhini</taxon>
        <taxon>Lorisiformes</taxon>
        <taxon>Galagidae</taxon>
        <taxon>Otolemur</taxon>
    </lineage>
</organism>
<keyword evidence="9" id="KW-1185">Reference proteome</keyword>
<keyword evidence="6" id="KW-1015">Disulfide bond</keyword>
<evidence type="ECO:0000256" key="7">
    <source>
        <dbReference type="SAM" id="SignalP"/>
    </source>
</evidence>
<dbReference type="PANTHER" id="PTHR10423">
    <property type="entry name" value="INSULIN-LIKE 3"/>
    <property type="match status" value="1"/>
</dbReference>
<dbReference type="HOGENOM" id="CLU_1703675_0_0_1"/>
<dbReference type="GeneTree" id="ENSGT00940000164830"/>
<keyword evidence="4" id="KW-0165">Cleavage on pair of basic residues</keyword>